<dbReference type="PANTHER" id="PTHR31080">
    <property type="entry name" value="PECTINESTERASE INHIBITOR-LIKE"/>
    <property type="match status" value="1"/>
</dbReference>
<feature type="chain" id="PRO_5041991129" description="Pectinesterase inhibitor domain-containing protein" evidence="2">
    <location>
        <begin position="16"/>
        <end position="195"/>
    </location>
</feature>
<name>A0AAD3XYE7_NEPGR</name>
<dbReference type="Proteomes" id="UP001279734">
    <property type="component" value="Unassembled WGS sequence"/>
</dbReference>
<organism evidence="4 5">
    <name type="scientific">Nepenthes gracilis</name>
    <name type="common">Slender pitcher plant</name>
    <dbReference type="NCBI Taxonomy" id="150966"/>
    <lineage>
        <taxon>Eukaryota</taxon>
        <taxon>Viridiplantae</taxon>
        <taxon>Streptophyta</taxon>
        <taxon>Embryophyta</taxon>
        <taxon>Tracheophyta</taxon>
        <taxon>Spermatophyta</taxon>
        <taxon>Magnoliopsida</taxon>
        <taxon>eudicotyledons</taxon>
        <taxon>Gunneridae</taxon>
        <taxon>Pentapetalae</taxon>
        <taxon>Caryophyllales</taxon>
        <taxon>Nepenthaceae</taxon>
        <taxon>Nepenthes</taxon>
    </lineage>
</organism>
<evidence type="ECO:0000313" key="5">
    <source>
        <dbReference type="Proteomes" id="UP001279734"/>
    </source>
</evidence>
<evidence type="ECO:0000313" key="4">
    <source>
        <dbReference type="EMBL" id="GMH22392.1"/>
    </source>
</evidence>
<gene>
    <name evidence="4" type="ORF">Nepgr_024235</name>
</gene>
<proteinExistence type="predicted"/>
<dbReference type="InterPro" id="IPR035513">
    <property type="entry name" value="Invertase/methylesterase_inhib"/>
</dbReference>
<sequence>MHRLTMAGFITPTLALSLAVALMASNAESCRRCSKARAFVEASCEATRYPRLCRESLSRYIYSSNQSRQQLAQIALTVSLARARYARAYVTNLASELKAAKGMEYEAVRDCIDQISDSVGQLSQSLRELCWITGAGGEDKFTWRRANVETWISAALTDQTTCLDGLRGAARTVGVRADVKGVVVNLVEASSNALA</sequence>
<dbReference type="PANTHER" id="PTHR31080:SF207">
    <property type="entry name" value="PECTINESTERASE INHIBITOR 9"/>
    <property type="match status" value="1"/>
</dbReference>
<dbReference type="SUPFAM" id="SSF101148">
    <property type="entry name" value="Plant invertase/pectin methylesterase inhibitor"/>
    <property type="match status" value="1"/>
</dbReference>
<comment type="caution">
    <text evidence="4">The sequence shown here is derived from an EMBL/GenBank/DDBJ whole genome shotgun (WGS) entry which is preliminary data.</text>
</comment>
<dbReference type="Pfam" id="PF04043">
    <property type="entry name" value="PMEI"/>
    <property type="match status" value="1"/>
</dbReference>
<evidence type="ECO:0000256" key="2">
    <source>
        <dbReference type="SAM" id="SignalP"/>
    </source>
</evidence>
<dbReference type="EMBL" id="BSYO01000024">
    <property type="protein sequence ID" value="GMH22392.1"/>
    <property type="molecule type" value="Genomic_DNA"/>
</dbReference>
<dbReference type="InterPro" id="IPR051955">
    <property type="entry name" value="PME_Inhibitor"/>
</dbReference>
<feature type="signal peptide" evidence="2">
    <location>
        <begin position="1"/>
        <end position="15"/>
    </location>
</feature>
<feature type="domain" description="Pectinesterase inhibitor" evidence="3">
    <location>
        <begin position="35"/>
        <end position="195"/>
    </location>
</feature>
<reference evidence="4" key="1">
    <citation type="submission" date="2023-05" db="EMBL/GenBank/DDBJ databases">
        <title>Nepenthes gracilis genome sequencing.</title>
        <authorList>
            <person name="Fukushima K."/>
        </authorList>
    </citation>
    <scope>NUCLEOTIDE SEQUENCE</scope>
    <source>
        <strain evidence="4">SING2019-196</strain>
    </source>
</reference>
<dbReference type="GO" id="GO:0004857">
    <property type="term" value="F:enzyme inhibitor activity"/>
    <property type="evidence" value="ECO:0007669"/>
    <property type="project" value="InterPro"/>
</dbReference>
<dbReference type="InterPro" id="IPR006501">
    <property type="entry name" value="Pectinesterase_inhib_dom"/>
</dbReference>
<evidence type="ECO:0000256" key="1">
    <source>
        <dbReference type="ARBA" id="ARBA00022729"/>
    </source>
</evidence>
<dbReference type="SMART" id="SM00856">
    <property type="entry name" value="PMEI"/>
    <property type="match status" value="1"/>
</dbReference>
<evidence type="ECO:0000259" key="3">
    <source>
        <dbReference type="SMART" id="SM00856"/>
    </source>
</evidence>
<dbReference type="Gene3D" id="1.20.140.40">
    <property type="entry name" value="Invertase/pectin methylesterase inhibitor family protein"/>
    <property type="match status" value="1"/>
</dbReference>
<dbReference type="CDD" id="cd15798">
    <property type="entry name" value="PMEI-like_3"/>
    <property type="match status" value="1"/>
</dbReference>
<keyword evidence="1 2" id="KW-0732">Signal</keyword>
<dbReference type="AlphaFoldDB" id="A0AAD3XYE7"/>
<dbReference type="NCBIfam" id="TIGR01614">
    <property type="entry name" value="PME_inhib"/>
    <property type="match status" value="1"/>
</dbReference>
<keyword evidence="5" id="KW-1185">Reference proteome</keyword>
<protein>
    <recommendedName>
        <fullName evidence="3">Pectinesterase inhibitor domain-containing protein</fullName>
    </recommendedName>
</protein>
<accession>A0AAD3XYE7</accession>